<evidence type="ECO:0000313" key="1">
    <source>
        <dbReference type="EMBL" id="KAK4424529.1"/>
    </source>
</evidence>
<dbReference type="AlphaFoldDB" id="A0AAE1Y700"/>
<accession>A0AAE1Y700</accession>
<name>A0AAE1Y700_9LAMI</name>
<dbReference type="EMBL" id="JACGWO010000006">
    <property type="protein sequence ID" value="KAK4424529.1"/>
    <property type="molecule type" value="Genomic_DNA"/>
</dbReference>
<protein>
    <submittedName>
        <fullName evidence="1">Uncharacterized protein</fullName>
    </submittedName>
</protein>
<keyword evidence="2" id="KW-1185">Reference proteome</keyword>
<reference evidence="1" key="2">
    <citation type="journal article" date="2024" name="Plant">
        <title>Genomic evolution and insights into agronomic trait innovations of Sesamum species.</title>
        <authorList>
            <person name="Miao H."/>
            <person name="Wang L."/>
            <person name="Qu L."/>
            <person name="Liu H."/>
            <person name="Sun Y."/>
            <person name="Le M."/>
            <person name="Wang Q."/>
            <person name="Wei S."/>
            <person name="Zheng Y."/>
            <person name="Lin W."/>
            <person name="Duan Y."/>
            <person name="Cao H."/>
            <person name="Xiong S."/>
            <person name="Wang X."/>
            <person name="Wei L."/>
            <person name="Li C."/>
            <person name="Ma Q."/>
            <person name="Ju M."/>
            <person name="Zhao R."/>
            <person name="Li G."/>
            <person name="Mu C."/>
            <person name="Tian Q."/>
            <person name="Mei H."/>
            <person name="Zhang T."/>
            <person name="Gao T."/>
            <person name="Zhang H."/>
        </authorList>
    </citation>
    <scope>NUCLEOTIDE SEQUENCE</scope>
    <source>
        <strain evidence="1">3651</strain>
    </source>
</reference>
<sequence>MNMMTMDLSFKYHEIANILKLRFSSITNSQKNVVVEFFLWSMFDIKSELVVCDSIHWKAFFRDTNKDVLVILTFHLGIETFQQIRLPNYDVDGEDLLEYVRLYKENLSLFLFHQVDHQHPWQEQ</sequence>
<comment type="caution">
    <text evidence="1">The sequence shown here is derived from an EMBL/GenBank/DDBJ whole genome shotgun (WGS) entry which is preliminary data.</text>
</comment>
<gene>
    <name evidence="1" type="ORF">Salat_1646300</name>
</gene>
<proteinExistence type="predicted"/>
<organism evidence="1 2">
    <name type="scientific">Sesamum alatum</name>
    <dbReference type="NCBI Taxonomy" id="300844"/>
    <lineage>
        <taxon>Eukaryota</taxon>
        <taxon>Viridiplantae</taxon>
        <taxon>Streptophyta</taxon>
        <taxon>Embryophyta</taxon>
        <taxon>Tracheophyta</taxon>
        <taxon>Spermatophyta</taxon>
        <taxon>Magnoliopsida</taxon>
        <taxon>eudicotyledons</taxon>
        <taxon>Gunneridae</taxon>
        <taxon>Pentapetalae</taxon>
        <taxon>asterids</taxon>
        <taxon>lamiids</taxon>
        <taxon>Lamiales</taxon>
        <taxon>Pedaliaceae</taxon>
        <taxon>Sesamum</taxon>
    </lineage>
</organism>
<evidence type="ECO:0000313" key="2">
    <source>
        <dbReference type="Proteomes" id="UP001293254"/>
    </source>
</evidence>
<dbReference type="Proteomes" id="UP001293254">
    <property type="component" value="Unassembled WGS sequence"/>
</dbReference>
<reference evidence="1" key="1">
    <citation type="submission" date="2020-06" db="EMBL/GenBank/DDBJ databases">
        <authorList>
            <person name="Li T."/>
            <person name="Hu X."/>
            <person name="Zhang T."/>
            <person name="Song X."/>
            <person name="Zhang H."/>
            <person name="Dai N."/>
            <person name="Sheng W."/>
            <person name="Hou X."/>
            <person name="Wei L."/>
        </authorList>
    </citation>
    <scope>NUCLEOTIDE SEQUENCE</scope>
    <source>
        <strain evidence="1">3651</strain>
        <tissue evidence="1">Leaf</tissue>
    </source>
</reference>